<dbReference type="RefSeq" id="WP_252589247.1">
    <property type="nucleotide sequence ID" value="NZ_JAMWYS010000053.1"/>
</dbReference>
<evidence type="ECO:0000259" key="6">
    <source>
        <dbReference type="PROSITE" id="PS51352"/>
    </source>
</evidence>
<dbReference type="Pfam" id="PF00578">
    <property type="entry name" value="AhpC-TSA"/>
    <property type="match status" value="1"/>
</dbReference>
<accession>A0A9X2JD68</accession>
<name>A0A9X2JD68_9SPHI</name>
<dbReference type="GO" id="GO:0030313">
    <property type="term" value="C:cell envelope"/>
    <property type="evidence" value="ECO:0007669"/>
    <property type="project" value="UniProtKB-SubCell"/>
</dbReference>
<dbReference type="PROSITE" id="PS51352">
    <property type="entry name" value="THIOREDOXIN_2"/>
    <property type="match status" value="1"/>
</dbReference>
<proteinExistence type="predicted"/>
<dbReference type="InterPro" id="IPR017937">
    <property type="entry name" value="Thioredoxin_CS"/>
</dbReference>
<dbReference type="InterPro" id="IPR013766">
    <property type="entry name" value="Thioredoxin_domain"/>
</dbReference>
<dbReference type="InterPro" id="IPR050553">
    <property type="entry name" value="Thioredoxin_ResA/DsbE_sf"/>
</dbReference>
<dbReference type="Gene3D" id="3.40.30.10">
    <property type="entry name" value="Glutaredoxin"/>
    <property type="match status" value="1"/>
</dbReference>
<evidence type="ECO:0000256" key="5">
    <source>
        <dbReference type="SAM" id="SignalP"/>
    </source>
</evidence>
<evidence type="ECO:0000256" key="3">
    <source>
        <dbReference type="ARBA" id="ARBA00023157"/>
    </source>
</evidence>
<keyword evidence="8" id="KW-1185">Reference proteome</keyword>
<dbReference type="AlphaFoldDB" id="A0A9X2JD68"/>
<dbReference type="GO" id="GO:0016491">
    <property type="term" value="F:oxidoreductase activity"/>
    <property type="evidence" value="ECO:0007669"/>
    <property type="project" value="InterPro"/>
</dbReference>
<dbReference type="PROSITE" id="PS00194">
    <property type="entry name" value="THIOREDOXIN_1"/>
    <property type="match status" value="1"/>
</dbReference>
<keyword evidence="5" id="KW-0732">Signal</keyword>
<keyword evidence="3" id="KW-1015">Disulfide bond</keyword>
<feature type="chain" id="PRO_5040943764" evidence="5">
    <location>
        <begin position="21"/>
        <end position="374"/>
    </location>
</feature>
<dbReference type="GO" id="GO:0016209">
    <property type="term" value="F:antioxidant activity"/>
    <property type="evidence" value="ECO:0007669"/>
    <property type="project" value="InterPro"/>
</dbReference>
<organism evidence="7 8">
    <name type="scientific">Solitalea agri</name>
    <dbReference type="NCBI Taxonomy" id="2953739"/>
    <lineage>
        <taxon>Bacteria</taxon>
        <taxon>Pseudomonadati</taxon>
        <taxon>Bacteroidota</taxon>
        <taxon>Sphingobacteriia</taxon>
        <taxon>Sphingobacteriales</taxon>
        <taxon>Sphingobacteriaceae</taxon>
        <taxon>Solitalea</taxon>
    </lineage>
</organism>
<feature type="domain" description="Thioredoxin" evidence="6">
    <location>
        <begin position="231"/>
        <end position="374"/>
    </location>
</feature>
<dbReference type="InterPro" id="IPR000866">
    <property type="entry name" value="AhpC/TSA"/>
</dbReference>
<dbReference type="InterPro" id="IPR036249">
    <property type="entry name" value="Thioredoxin-like_sf"/>
</dbReference>
<evidence type="ECO:0000256" key="2">
    <source>
        <dbReference type="ARBA" id="ARBA00022748"/>
    </source>
</evidence>
<sequence>MKKILYVLLAFMCCSVSIMAQTKKGFKLSGELKNLKDGEKVCLLFRGANYNSPDTLASGIAKNNRFEMKGTLKSTDLYYLAAGNRRVQGLLFLDNSTVEIKGSADSMRQVTVKGSAVNDEYVAFNKVLLPFQSQERELNRQLSNAKPNNDKQVMAGIEDQLNEIELSKSKAINDFITAHVTSLTTPYLILHYVSEPDPRVYVPLYNQFSPEVKQSKYGKELKKRLDILATVAVGQHAPNFRAQTPTGEMLSLKDVVVKSKVTVIDFWASWCGPCRAENPNLVKVYEKYHSQGLNIISVSLDKTTGADAWKKAIADDKLSWNHISDLKFWDSDIAKLYGITAIPQLVLVDAEGKIVAKNLRGEALHKKIEELMVN</sequence>
<dbReference type="InterPro" id="IPR025380">
    <property type="entry name" value="DUF4369"/>
</dbReference>
<protein>
    <submittedName>
        <fullName evidence="7">AhpC/TSA family protein</fullName>
    </submittedName>
</protein>
<comment type="caution">
    <text evidence="7">The sequence shown here is derived from an EMBL/GenBank/DDBJ whole genome shotgun (WGS) entry which is preliminary data.</text>
</comment>
<evidence type="ECO:0000313" key="8">
    <source>
        <dbReference type="Proteomes" id="UP001155182"/>
    </source>
</evidence>
<dbReference type="GO" id="GO:0017004">
    <property type="term" value="P:cytochrome complex assembly"/>
    <property type="evidence" value="ECO:0007669"/>
    <property type="project" value="UniProtKB-KW"/>
</dbReference>
<dbReference type="SUPFAM" id="SSF52833">
    <property type="entry name" value="Thioredoxin-like"/>
    <property type="match status" value="1"/>
</dbReference>
<keyword evidence="2" id="KW-0201">Cytochrome c-type biogenesis</keyword>
<dbReference type="CDD" id="cd02966">
    <property type="entry name" value="TlpA_like_family"/>
    <property type="match status" value="1"/>
</dbReference>
<dbReference type="EMBL" id="JAMWYS010000053">
    <property type="protein sequence ID" value="MCO4294217.1"/>
    <property type="molecule type" value="Genomic_DNA"/>
</dbReference>
<keyword evidence="4" id="KW-0676">Redox-active center</keyword>
<dbReference type="PANTHER" id="PTHR42852:SF6">
    <property type="entry name" value="THIOL:DISULFIDE INTERCHANGE PROTEIN DSBE"/>
    <property type="match status" value="1"/>
</dbReference>
<dbReference type="Proteomes" id="UP001155182">
    <property type="component" value="Unassembled WGS sequence"/>
</dbReference>
<comment type="subcellular location">
    <subcellularLocation>
        <location evidence="1">Cell envelope</location>
    </subcellularLocation>
</comment>
<evidence type="ECO:0000256" key="4">
    <source>
        <dbReference type="ARBA" id="ARBA00023284"/>
    </source>
</evidence>
<evidence type="ECO:0000256" key="1">
    <source>
        <dbReference type="ARBA" id="ARBA00004196"/>
    </source>
</evidence>
<evidence type="ECO:0000313" key="7">
    <source>
        <dbReference type="EMBL" id="MCO4294217.1"/>
    </source>
</evidence>
<reference evidence="7" key="1">
    <citation type="submission" date="2022-06" db="EMBL/GenBank/DDBJ databases">
        <title>Solitalea sp. MAHUQ-68 isolated from rhizospheric soil.</title>
        <authorList>
            <person name="Huq M.A."/>
        </authorList>
    </citation>
    <scope>NUCLEOTIDE SEQUENCE</scope>
    <source>
        <strain evidence="7">MAHUQ-68</strain>
    </source>
</reference>
<gene>
    <name evidence="7" type="ORF">NF867_15255</name>
</gene>
<dbReference type="PANTHER" id="PTHR42852">
    <property type="entry name" value="THIOL:DISULFIDE INTERCHANGE PROTEIN DSBE"/>
    <property type="match status" value="1"/>
</dbReference>
<dbReference type="Pfam" id="PF14289">
    <property type="entry name" value="DUF4369"/>
    <property type="match status" value="1"/>
</dbReference>
<feature type="signal peptide" evidence="5">
    <location>
        <begin position="1"/>
        <end position="20"/>
    </location>
</feature>